<reference evidence="1 2" key="1">
    <citation type="submission" date="2014-04" db="EMBL/GenBank/DDBJ databases">
        <authorList>
            <consortium name="DOE Joint Genome Institute"/>
            <person name="Kuo A."/>
            <person name="Martino E."/>
            <person name="Perotto S."/>
            <person name="Kohler A."/>
            <person name="Nagy L.G."/>
            <person name="Floudas D."/>
            <person name="Copeland A."/>
            <person name="Barry K.W."/>
            <person name="Cichocki N."/>
            <person name="Veneault-Fourrey C."/>
            <person name="LaButti K."/>
            <person name="Lindquist E.A."/>
            <person name="Lipzen A."/>
            <person name="Lundell T."/>
            <person name="Morin E."/>
            <person name="Murat C."/>
            <person name="Sun H."/>
            <person name="Tunlid A."/>
            <person name="Henrissat B."/>
            <person name="Grigoriev I.V."/>
            <person name="Hibbett D.S."/>
            <person name="Martin F."/>
            <person name="Nordberg H.P."/>
            <person name="Cantor M.N."/>
            <person name="Hua S.X."/>
        </authorList>
    </citation>
    <scope>NUCLEOTIDE SEQUENCE [LARGE SCALE GENOMIC DNA]</scope>
    <source>
        <strain evidence="1 2">Zn</strain>
    </source>
</reference>
<organism evidence="1 2">
    <name type="scientific">Oidiodendron maius (strain Zn)</name>
    <dbReference type="NCBI Taxonomy" id="913774"/>
    <lineage>
        <taxon>Eukaryota</taxon>
        <taxon>Fungi</taxon>
        <taxon>Dikarya</taxon>
        <taxon>Ascomycota</taxon>
        <taxon>Pezizomycotina</taxon>
        <taxon>Leotiomycetes</taxon>
        <taxon>Leotiomycetes incertae sedis</taxon>
        <taxon>Myxotrichaceae</taxon>
        <taxon>Oidiodendron</taxon>
    </lineage>
</organism>
<gene>
    <name evidence="1" type="ORF">OIDMADRAFT_55771</name>
</gene>
<dbReference type="InterPro" id="IPR038883">
    <property type="entry name" value="AN11006-like"/>
</dbReference>
<dbReference type="PANTHER" id="PTHR42085">
    <property type="entry name" value="F-BOX DOMAIN-CONTAINING PROTEIN"/>
    <property type="match status" value="1"/>
</dbReference>
<evidence type="ECO:0000313" key="1">
    <source>
        <dbReference type="EMBL" id="KIM99874.1"/>
    </source>
</evidence>
<dbReference type="OrthoDB" id="5272396at2759"/>
<evidence type="ECO:0000313" key="2">
    <source>
        <dbReference type="Proteomes" id="UP000054321"/>
    </source>
</evidence>
<reference evidence="2" key="2">
    <citation type="submission" date="2015-01" db="EMBL/GenBank/DDBJ databases">
        <title>Evolutionary Origins and Diversification of the Mycorrhizal Mutualists.</title>
        <authorList>
            <consortium name="DOE Joint Genome Institute"/>
            <consortium name="Mycorrhizal Genomics Consortium"/>
            <person name="Kohler A."/>
            <person name="Kuo A."/>
            <person name="Nagy L.G."/>
            <person name="Floudas D."/>
            <person name="Copeland A."/>
            <person name="Barry K.W."/>
            <person name="Cichocki N."/>
            <person name="Veneault-Fourrey C."/>
            <person name="LaButti K."/>
            <person name="Lindquist E.A."/>
            <person name="Lipzen A."/>
            <person name="Lundell T."/>
            <person name="Morin E."/>
            <person name="Murat C."/>
            <person name="Riley R."/>
            <person name="Ohm R."/>
            <person name="Sun H."/>
            <person name="Tunlid A."/>
            <person name="Henrissat B."/>
            <person name="Grigoriev I.V."/>
            <person name="Hibbett D.S."/>
            <person name="Martin F."/>
        </authorList>
    </citation>
    <scope>NUCLEOTIDE SEQUENCE [LARGE SCALE GENOMIC DNA]</scope>
    <source>
        <strain evidence="2">Zn</strain>
    </source>
</reference>
<dbReference type="HOGENOM" id="CLU_844812_0_0_1"/>
<dbReference type="PANTHER" id="PTHR42085:SF2">
    <property type="entry name" value="F-BOX DOMAIN-CONTAINING PROTEIN"/>
    <property type="match status" value="1"/>
</dbReference>
<dbReference type="AlphaFoldDB" id="A0A0C3H9D5"/>
<sequence length="369" mass="42060">MPKMVCRITWQKGKPLGLAVYPSVTFLHLPREVRDQIYYEALVVSRPITVSSMTVEDPVHVEYTETKQKTISQKYIIEGRDQILEEITLGLLRCQKQVSSEASVTFYQLNTFYFGGNEVWNPLYTFLKGIGGSKRHLLQSVSVNVDPYKQVYQDRYGARITTHRGRSFWLNSVHSFASPAPLQPPSLYTRRQPMPPPPGTIQVLPRPFARLIPRNEFVSRPLQYFDPAIQACIRLLSSSGSSLTLRLVLTARVPGVYVDPGSSLGLSMELPDFIEGLRHEFAMGVTVLWNCSGRSDTVINQIHSIQEKGWEILETMERLVDDELMPALPPIPVTRLVLRRKEMDKKPSLFCESCYTQWPSKTSKVTRQN</sequence>
<accession>A0A0C3H9D5</accession>
<name>A0A0C3H9D5_OIDMZ</name>
<proteinExistence type="predicted"/>
<keyword evidence="2" id="KW-1185">Reference proteome</keyword>
<dbReference type="Proteomes" id="UP000054321">
    <property type="component" value="Unassembled WGS sequence"/>
</dbReference>
<dbReference type="EMBL" id="KN832878">
    <property type="protein sequence ID" value="KIM99874.1"/>
    <property type="molecule type" value="Genomic_DNA"/>
</dbReference>
<protein>
    <submittedName>
        <fullName evidence="1">Uncharacterized protein</fullName>
    </submittedName>
</protein>
<dbReference type="InParanoid" id="A0A0C3H9D5"/>